<dbReference type="Gene3D" id="3.40.50.300">
    <property type="entry name" value="P-loop containing nucleotide triphosphate hydrolases"/>
    <property type="match status" value="1"/>
</dbReference>
<evidence type="ECO:0000256" key="4">
    <source>
        <dbReference type="ARBA" id="ARBA00022605"/>
    </source>
</evidence>
<comment type="similarity">
    <text evidence="2 11">Belongs to the shikimate kinase family.</text>
</comment>
<feature type="binding site" evidence="11">
    <location>
        <position position="76"/>
    </location>
    <ligand>
        <name>substrate</name>
    </ligand>
</feature>
<comment type="cofactor">
    <cofactor evidence="11">
        <name>Mg(2+)</name>
        <dbReference type="ChEBI" id="CHEBI:18420"/>
    </cofactor>
    <text evidence="11">Binds 1 Mg(2+) ion per subunit.</text>
</comment>
<feature type="region of interest" description="Disordered" evidence="12">
    <location>
        <begin position="168"/>
        <end position="198"/>
    </location>
</feature>
<comment type="caution">
    <text evidence="13">The sequence shown here is derived from an EMBL/GenBank/DDBJ whole genome shotgun (WGS) entry which is preliminary data.</text>
</comment>
<dbReference type="HAMAP" id="MF_00109">
    <property type="entry name" value="Shikimate_kinase"/>
    <property type="match status" value="1"/>
</dbReference>
<feature type="binding site" evidence="11">
    <location>
        <position position="54"/>
    </location>
    <ligand>
        <name>substrate</name>
    </ligand>
</feature>
<dbReference type="EC" id="2.7.1.71" evidence="3 11"/>
<organism evidence="13 14">
    <name type="scientific">Pseudonocardia xinjiangensis</name>
    <dbReference type="NCBI Taxonomy" id="75289"/>
    <lineage>
        <taxon>Bacteria</taxon>
        <taxon>Bacillati</taxon>
        <taxon>Actinomycetota</taxon>
        <taxon>Actinomycetes</taxon>
        <taxon>Pseudonocardiales</taxon>
        <taxon>Pseudonocardiaceae</taxon>
        <taxon>Pseudonocardia</taxon>
    </lineage>
</organism>
<name>A0ABX1RGI2_9PSEU</name>
<keyword evidence="11" id="KW-0460">Magnesium</keyword>
<keyword evidence="11" id="KW-0963">Cytoplasm</keyword>
<dbReference type="PANTHER" id="PTHR21087">
    <property type="entry name" value="SHIKIMATE KINASE"/>
    <property type="match status" value="1"/>
</dbReference>
<keyword evidence="14" id="KW-1185">Reference proteome</keyword>
<feature type="binding site" evidence="11">
    <location>
        <position position="132"/>
    </location>
    <ligand>
        <name>substrate</name>
    </ligand>
</feature>
<evidence type="ECO:0000256" key="2">
    <source>
        <dbReference type="ARBA" id="ARBA00006997"/>
    </source>
</evidence>
<proteinExistence type="inferred from homology"/>
<keyword evidence="5 11" id="KW-0808">Transferase</keyword>
<evidence type="ECO:0000256" key="3">
    <source>
        <dbReference type="ARBA" id="ARBA00012154"/>
    </source>
</evidence>
<dbReference type="InterPro" id="IPR023000">
    <property type="entry name" value="Shikimate_kinase_CS"/>
</dbReference>
<comment type="pathway">
    <text evidence="1 11">Metabolic intermediate biosynthesis; chorismate biosynthesis; chorismate from D-erythrose 4-phosphate and phosphoenolpyruvate: step 5/7.</text>
</comment>
<evidence type="ECO:0000313" key="14">
    <source>
        <dbReference type="Proteomes" id="UP001296706"/>
    </source>
</evidence>
<keyword evidence="9 11" id="KW-0057">Aromatic amino acid biosynthesis</keyword>
<evidence type="ECO:0000313" key="13">
    <source>
        <dbReference type="EMBL" id="NMH79500.1"/>
    </source>
</evidence>
<evidence type="ECO:0000256" key="6">
    <source>
        <dbReference type="ARBA" id="ARBA00022741"/>
    </source>
</evidence>
<dbReference type="Proteomes" id="UP001296706">
    <property type="component" value="Unassembled WGS sequence"/>
</dbReference>
<dbReference type="PRINTS" id="PR01100">
    <property type="entry name" value="SHIKIMTKNASE"/>
</dbReference>
<dbReference type="InterPro" id="IPR000623">
    <property type="entry name" value="Shikimate_kinase/TSH1"/>
</dbReference>
<evidence type="ECO:0000256" key="10">
    <source>
        <dbReference type="ARBA" id="ARBA00048567"/>
    </source>
</evidence>
<comment type="subcellular location">
    <subcellularLocation>
        <location evidence="11">Cytoplasm</location>
    </subcellularLocation>
</comment>
<dbReference type="PROSITE" id="PS01128">
    <property type="entry name" value="SHIKIMATE_KINASE"/>
    <property type="match status" value="1"/>
</dbReference>
<comment type="subunit">
    <text evidence="11">Monomer.</text>
</comment>
<feature type="binding site" evidence="11">
    <location>
        <position position="30"/>
    </location>
    <ligand>
        <name>substrate</name>
    </ligand>
</feature>
<dbReference type="GO" id="GO:0016301">
    <property type="term" value="F:kinase activity"/>
    <property type="evidence" value="ECO:0007669"/>
    <property type="project" value="UniProtKB-KW"/>
</dbReference>
<dbReference type="SUPFAM" id="SSF52540">
    <property type="entry name" value="P-loop containing nucleoside triphosphate hydrolases"/>
    <property type="match status" value="1"/>
</dbReference>
<evidence type="ECO:0000256" key="1">
    <source>
        <dbReference type="ARBA" id="ARBA00004842"/>
    </source>
</evidence>
<keyword evidence="7 11" id="KW-0418">Kinase</keyword>
<evidence type="ECO:0000256" key="7">
    <source>
        <dbReference type="ARBA" id="ARBA00022777"/>
    </source>
</evidence>
<protein>
    <recommendedName>
        <fullName evidence="3 11">Shikimate kinase</fullName>
        <shortName evidence="11">SK</shortName>
        <ecNumber evidence="3 11">2.7.1.71</ecNumber>
    </recommendedName>
</protein>
<dbReference type="CDD" id="cd00464">
    <property type="entry name" value="SK"/>
    <property type="match status" value="1"/>
</dbReference>
<reference evidence="13 14" key="1">
    <citation type="submission" date="2020-04" db="EMBL/GenBank/DDBJ databases">
        <authorList>
            <person name="Klaysubun C."/>
            <person name="Duangmal K."/>
            <person name="Lipun K."/>
        </authorList>
    </citation>
    <scope>NUCLEOTIDE SEQUENCE [LARGE SCALE GENOMIC DNA]</scope>
    <source>
        <strain evidence="13 14">JCM 11839</strain>
    </source>
</reference>
<comment type="catalytic activity">
    <reaction evidence="10 11">
        <text>shikimate + ATP = 3-phosphoshikimate + ADP + H(+)</text>
        <dbReference type="Rhea" id="RHEA:13121"/>
        <dbReference type="ChEBI" id="CHEBI:15378"/>
        <dbReference type="ChEBI" id="CHEBI:30616"/>
        <dbReference type="ChEBI" id="CHEBI:36208"/>
        <dbReference type="ChEBI" id="CHEBI:145989"/>
        <dbReference type="ChEBI" id="CHEBI:456216"/>
        <dbReference type="EC" id="2.7.1.71"/>
    </reaction>
</comment>
<gene>
    <name evidence="11" type="primary">aroK</name>
    <name evidence="13" type="ORF">HF577_20695</name>
</gene>
<evidence type="ECO:0000256" key="5">
    <source>
        <dbReference type="ARBA" id="ARBA00022679"/>
    </source>
</evidence>
<evidence type="ECO:0000256" key="12">
    <source>
        <dbReference type="SAM" id="MobiDB-lite"/>
    </source>
</evidence>
<keyword evidence="11" id="KW-0479">Metal-binding</keyword>
<comment type="function">
    <text evidence="11">Catalyzes the specific phosphorylation of the 3-hydroxyl group of shikimic acid using ATP as a cosubstrate.</text>
</comment>
<dbReference type="InterPro" id="IPR027417">
    <property type="entry name" value="P-loop_NTPase"/>
</dbReference>
<evidence type="ECO:0000256" key="8">
    <source>
        <dbReference type="ARBA" id="ARBA00022840"/>
    </source>
</evidence>
<dbReference type="PANTHER" id="PTHR21087:SF16">
    <property type="entry name" value="SHIKIMATE KINASE 1, CHLOROPLASTIC"/>
    <property type="match status" value="1"/>
</dbReference>
<evidence type="ECO:0000256" key="9">
    <source>
        <dbReference type="ARBA" id="ARBA00023141"/>
    </source>
</evidence>
<dbReference type="EMBL" id="JAAXKY010000069">
    <property type="protein sequence ID" value="NMH79500.1"/>
    <property type="molecule type" value="Genomic_DNA"/>
</dbReference>
<accession>A0ABX1RGI2</accession>
<feature type="binding site" evidence="11">
    <location>
        <position position="12"/>
    </location>
    <ligand>
        <name>Mg(2+)</name>
        <dbReference type="ChEBI" id="CHEBI:18420"/>
    </ligand>
</feature>
<sequence length="198" mass="20868">MVIVGPPGAGKTTVGRVLARRLGVEFTDVDALLVERAGKPIADIFLQDGEDVFRAMEREVVAEALAGTDGVLALGGGSVLAAQTRERLRGHRVVYLTVGLADGLRRTGMSTARPLLAGVNPRATFKALLDARAPLYREVATVEIETDRRSANQVARAVLVAVGELAASAPDEPVDPDDPLDLPTPHESALLPDPGLRP</sequence>
<keyword evidence="8 11" id="KW-0067">ATP-binding</keyword>
<feature type="binding site" evidence="11">
    <location>
        <begin position="8"/>
        <end position="13"/>
    </location>
    <ligand>
        <name>ATP</name>
        <dbReference type="ChEBI" id="CHEBI:30616"/>
    </ligand>
</feature>
<dbReference type="InterPro" id="IPR031322">
    <property type="entry name" value="Shikimate/glucono_kinase"/>
</dbReference>
<feature type="binding site" evidence="11">
    <location>
        <position position="149"/>
    </location>
    <ligand>
        <name>ATP</name>
        <dbReference type="ChEBI" id="CHEBI:30616"/>
    </ligand>
</feature>
<evidence type="ECO:0000256" key="11">
    <source>
        <dbReference type="HAMAP-Rule" id="MF_00109"/>
    </source>
</evidence>
<keyword evidence="6 11" id="KW-0547">Nucleotide-binding</keyword>
<feature type="binding site" evidence="11">
    <location>
        <position position="113"/>
    </location>
    <ligand>
        <name>ATP</name>
        <dbReference type="ChEBI" id="CHEBI:30616"/>
    </ligand>
</feature>
<dbReference type="Pfam" id="PF01202">
    <property type="entry name" value="SKI"/>
    <property type="match status" value="1"/>
</dbReference>
<keyword evidence="4 11" id="KW-0028">Amino-acid biosynthesis</keyword>